<keyword evidence="1" id="KW-1133">Transmembrane helix</keyword>
<feature type="transmembrane region" description="Helical" evidence="1">
    <location>
        <begin position="30"/>
        <end position="50"/>
    </location>
</feature>
<dbReference type="Proteomes" id="UP000265801">
    <property type="component" value="Unassembled WGS sequence"/>
</dbReference>
<proteinExistence type="predicted"/>
<keyword evidence="1" id="KW-0472">Membrane</keyword>
<evidence type="ECO:0000313" key="3">
    <source>
        <dbReference type="Proteomes" id="UP000265801"/>
    </source>
</evidence>
<dbReference type="EMBL" id="QXIR01000058">
    <property type="protein sequence ID" value="RIW27244.1"/>
    <property type="molecule type" value="Genomic_DNA"/>
</dbReference>
<comment type="caution">
    <text evidence="2">The sequence shown here is derived from an EMBL/GenBank/DDBJ whole genome shotgun (WGS) entry which is preliminary data.</text>
</comment>
<name>A0A3A1QLH8_9BACI</name>
<sequence>MMKHQWKLSLLILFIVLSFTINIFGLMHLYPIYLTSPLLFLSLLLMVHYINNRKKFRGFKS</sequence>
<keyword evidence="3" id="KW-1185">Reference proteome</keyword>
<accession>A0A3A1QLH8</accession>
<reference evidence="2 3" key="1">
    <citation type="submission" date="2018-09" db="EMBL/GenBank/DDBJ databases">
        <title>Bacillus saliacetes sp. nov., isolated from Thai shrimp paste (Ka-pi).</title>
        <authorList>
            <person name="Daroonpunt R."/>
            <person name="Tanasupawat S."/>
            <person name="Yiamsombut S."/>
        </authorList>
    </citation>
    <scope>NUCLEOTIDE SEQUENCE [LARGE SCALE GENOMIC DNA]</scope>
    <source>
        <strain evidence="2 3">SKP7-4</strain>
    </source>
</reference>
<organism evidence="2 3">
    <name type="scientific">Bacillus salacetis</name>
    <dbReference type="NCBI Taxonomy" id="2315464"/>
    <lineage>
        <taxon>Bacteria</taxon>
        <taxon>Bacillati</taxon>
        <taxon>Bacillota</taxon>
        <taxon>Bacilli</taxon>
        <taxon>Bacillales</taxon>
        <taxon>Bacillaceae</taxon>
        <taxon>Bacillus</taxon>
    </lineage>
</organism>
<protein>
    <submittedName>
        <fullName evidence="2">Uncharacterized protein</fullName>
    </submittedName>
</protein>
<dbReference type="AlphaFoldDB" id="A0A3A1QLH8"/>
<evidence type="ECO:0000256" key="1">
    <source>
        <dbReference type="SAM" id="Phobius"/>
    </source>
</evidence>
<gene>
    <name evidence="2" type="ORF">D3H55_23190</name>
</gene>
<keyword evidence="1" id="KW-0812">Transmembrane</keyword>
<evidence type="ECO:0000313" key="2">
    <source>
        <dbReference type="EMBL" id="RIW27244.1"/>
    </source>
</evidence>